<feature type="domain" description="Calcineurin-like phosphoesterase" evidence="3">
    <location>
        <begin position="491"/>
        <end position="730"/>
    </location>
</feature>
<dbReference type="Proteomes" id="UP000790833">
    <property type="component" value="Unassembled WGS sequence"/>
</dbReference>
<dbReference type="CDD" id="cd07383">
    <property type="entry name" value="MPP_Dcr2"/>
    <property type="match status" value="1"/>
</dbReference>
<feature type="transmembrane region" description="Helical" evidence="2">
    <location>
        <begin position="12"/>
        <end position="32"/>
    </location>
</feature>
<accession>A0A9P8AJC5</accession>
<protein>
    <recommendedName>
        <fullName evidence="3">Calcineurin-like phosphoesterase domain-containing protein</fullName>
    </recommendedName>
</protein>
<gene>
    <name evidence="4" type="ORF">KQ657_004301</name>
</gene>
<feature type="compositionally biased region" description="Basic and acidic residues" evidence="1">
    <location>
        <begin position="292"/>
        <end position="312"/>
    </location>
</feature>
<keyword evidence="2" id="KW-1133">Transmembrane helix</keyword>
<feature type="compositionally biased region" description="Basic and acidic residues" evidence="1">
    <location>
        <begin position="226"/>
        <end position="246"/>
    </location>
</feature>
<feature type="region of interest" description="Disordered" evidence="1">
    <location>
        <begin position="202"/>
        <end position="370"/>
    </location>
</feature>
<dbReference type="InterPro" id="IPR004843">
    <property type="entry name" value="Calcineurin-like_PHP"/>
</dbReference>
<evidence type="ECO:0000313" key="5">
    <source>
        <dbReference type="Proteomes" id="UP000790833"/>
    </source>
</evidence>
<dbReference type="GO" id="GO:0005737">
    <property type="term" value="C:cytoplasm"/>
    <property type="evidence" value="ECO:0007669"/>
    <property type="project" value="TreeGrafter"/>
</dbReference>
<keyword evidence="2" id="KW-0472">Membrane</keyword>
<comment type="caution">
    <text evidence="4">The sequence shown here is derived from an EMBL/GenBank/DDBJ whole genome shotgun (WGS) entry which is preliminary data.</text>
</comment>
<evidence type="ECO:0000256" key="1">
    <source>
        <dbReference type="SAM" id="MobiDB-lite"/>
    </source>
</evidence>
<feature type="compositionally biased region" description="Basic and acidic residues" evidence="1">
    <location>
        <begin position="264"/>
        <end position="278"/>
    </location>
</feature>
<dbReference type="InterPro" id="IPR029052">
    <property type="entry name" value="Metallo-depent_PP-like"/>
</dbReference>
<dbReference type="AlphaFoldDB" id="A0A9P8AJC5"/>
<dbReference type="PANTHER" id="PTHR32440">
    <property type="entry name" value="PHOSPHATASE DCR2-RELATED-RELATED"/>
    <property type="match status" value="1"/>
</dbReference>
<name>A0A9P8AJC5_9ASCO</name>
<reference evidence="4" key="1">
    <citation type="submission" date="2021-03" db="EMBL/GenBank/DDBJ databases">
        <authorList>
            <person name="Palmer J.M."/>
        </authorList>
    </citation>
    <scope>NUCLEOTIDE SEQUENCE</scope>
    <source>
        <strain evidence="4">ARV_011</strain>
    </source>
</reference>
<sequence length="811" mass="92245">MGVVGMLPKRLLRYLLYLLTALVLSSFVLLFAHKHELIVLDNYLPTHLTPSFFQPPSELYIVDVSINNCAKWNRKSNTCGLPGGKYGRYGDLKSAGGWIKVPKDLTLGKKLFSREYLSYKQVQRKYFTQGPAEDDVDHDEKEEDLEDHEYEMVIVDLAVGDPIKDALIKGNEKTKYPRYVLEDFASSRTFTDEDYKEMLENGEIPSGDALTWDKSKSTSNQVSGEEINRIENEAVRKMDEDKKKQSEFNSETPEEQLSDALIQDESKNSKEEETEKNKSNGAQLNQLEIEAEEKAEMKKQKEDSESDAEKLNEALSEEEQENRKKNKNRKNKQTDSNNARPSEKEEQKKAKEEMDKLMNEKEKEKESDKLTKRDLGRLIEKRKLENDRHALNGYHHIPTKEEITKKGWVAKSNGVWAKYGRYKTKYPVTAIDLLFGHDAVEPRPNWKLIKTPLQGINSSKYPAFITFRKGPKMDYKKNYRKSLNFNSNGKFKILQVADLHFSTGYGKCRDSSPSNTKKGCLADPRTLQFLESVLEIEKPDFIVLTGDQIFGEASPDAETAVFKALHPFIKRGIPFAVTMGNHDDEGSLSRSEIMGVSSSLPYSLAQEGAESIAGIGNYVLNVRGKHSQPSMSLVFLDSHKYSPNPKAQPGYDWIKESQLKWLEDQFKSKASRQGLSMAFFHIPLPEYRNLNQPFIGENREGVTAPTYNLGARSLFGNLGISVVSVGHDHCNDYCLLDTFKGDFLENKVWLCYGGGSGEGGYGGYGGYIRKLRVYEVDNNKQEIKSWKRSEDDPNKDFDHQILVSEGQVVNM</sequence>
<dbReference type="Pfam" id="PF00149">
    <property type="entry name" value="Metallophos"/>
    <property type="match status" value="1"/>
</dbReference>
<dbReference type="OrthoDB" id="783096at2759"/>
<dbReference type="GO" id="GO:0004721">
    <property type="term" value="F:phosphoprotein phosphatase activity"/>
    <property type="evidence" value="ECO:0007669"/>
    <property type="project" value="TreeGrafter"/>
</dbReference>
<feature type="compositionally biased region" description="Basic and acidic residues" evidence="1">
    <location>
        <begin position="341"/>
        <end position="370"/>
    </location>
</feature>
<keyword evidence="5" id="KW-1185">Reference proteome</keyword>
<proteinExistence type="predicted"/>
<dbReference type="RefSeq" id="XP_043050172.1">
    <property type="nucleotide sequence ID" value="XM_043194975.1"/>
</dbReference>
<dbReference type="GeneID" id="66117675"/>
<dbReference type="Gene3D" id="3.60.21.10">
    <property type="match status" value="1"/>
</dbReference>
<organism evidence="4 5">
    <name type="scientific">Scheffersomyces spartinae</name>
    <dbReference type="NCBI Taxonomy" id="45513"/>
    <lineage>
        <taxon>Eukaryota</taxon>
        <taxon>Fungi</taxon>
        <taxon>Dikarya</taxon>
        <taxon>Ascomycota</taxon>
        <taxon>Saccharomycotina</taxon>
        <taxon>Pichiomycetes</taxon>
        <taxon>Debaryomycetaceae</taxon>
        <taxon>Scheffersomyces</taxon>
    </lineage>
</organism>
<keyword evidence="2" id="KW-0812">Transmembrane</keyword>
<evidence type="ECO:0000259" key="3">
    <source>
        <dbReference type="Pfam" id="PF00149"/>
    </source>
</evidence>
<evidence type="ECO:0000313" key="4">
    <source>
        <dbReference type="EMBL" id="KAG7194625.1"/>
    </source>
</evidence>
<dbReference type="SUPFAM" id="SSF56300">
    <property type="entry name" value="Metallo-dependent phosphatases"/>
    <property type="match status" value="1"/>
</dbReference>
<dbReference type="EMBL" id="JAHMUF010000006">
    <property type="protein sequence ID" value="KAG7194625.1"/>
    <property type="molecule type" value="Genomic_DNA"/>
</dbReference>
<evidence type="ECO:0000256" key="2">
    <source>
        <dbReference type="SAM" id="Phobius"/>
    </source>
</evidence>
<dbReference type="PANTHER" id="PTHR32440:SF0">
    <property type="entry name" value="PHOSPHATASE DCR2-RELATED"/>
    <property type="match status" value="1"/>
</dbReference>